<dbReference type="AlphaFoldDB" id="A0A0F9U6W9"/>
<dbReference type="EMBL" id="LAZR01001171">
    <property type="protein sequence ID" value="KKN49388.1"/>
    <property type="molecule type" value="Genomic_DNA"/>
</dbReference>
<sequence>MKRRSVPAKRYRRADRLDCPVSYTVHGHSVTMSGNGRLCTGGVHRVNTPTRQPNARGAGCIPERWVA</sequence>
<gene>
    <name evidence="1" type="ORF">LCGC14_0643640</name>
</gene>
<accession>A0A0F9U6W9</accession>
<evidence type="ECO:0000313" key="1">
    <source>
        <dbReference type="EMBL" id="KKN49388.1"/>
    </source>
</evidence>
<organism evidence="1">
    <name type="scientific">marine sediment metagenome</name>
    <dbReference type="NCBI Taxonomy" id="412755"/>
    <lineage>
        <taxon>unclassified sequences</taxon>
        <taxon>metagenomes</taxon>
        <taxon>ecological metagenomes</taxon>
    </lineage>
</organism>
<name>A0A0F9U6W9_9ZZZZ</name>
<feature type="non-terminal residue" evidence="1">
    <location>
        <position position="67"/>
    </location>
</feature>
<reference evidence="1" key="1">
    <citation type="journal article" date="2015" name="Nature">
        <title>Complex archaea that bridge the gap between prokaryotes and eukaryotes.</title>
        <authorList>
            <person name="Spang A."/>
            <person name="Saw J.H."/>
            <person name="Jorgensen S.L."/>
            <person name="Zaremba-Niedzwiedzka K."/>
            <person name="Martijn J."/>
            <person name="Lind A.E."/>
            <person name="van Eijk R."/>
            <person name="Schleper C."/>
            <person name="Guy L."/>
            <person name="Ettema T.J."/>
        </authorList>
    </citation>
    <scope>NUCLEOTIDE SEQUENCE</scope>
</reference>
<comment type="caution">
    <text evidence="1">The sequence shown here is derived from an EMBL/GenBank/DDBJ whole genome shotgun (WGS) entry which is preliminary data.</text>
</comment>
<proteinExistence type="predicted"/>
<protein>
    <submittedName>
        <fullName evidence="1">Uncharacterized protein</fullName>
    </submittedName>
</protein>